<comment type="caution">
    <text evidence="1">The sequence shown here is derived from an EMBL/GenBank/DDBJ whole genome shotgun (WGS) entry which is preliminary data.</text>
</comment>
<name>A0A645IIK8_9ZZZZ</name>
<protein>
    <recommendedName>
        <fullName evidence="2">DUF1385 domain-containing protein</fullName>
    </recommendedName>
</protein>
<gene>
    <name evidence="1" type="ORF">SDC9_198767</name>
</gene>
<dbReference type="PANTHER" id="PTHR42867:SF1">
    <property type="entry name" value="MEMBRANE PROTEIN-RELATED"/>
    <property type="match status" value="1"/>
</dbReference>
<evidence type="ECO:0008006" key="2">
    <source>
        <dbReference type="Google" id="ProtNLM"/>
    </source>
</evidence>
<accession>A0A645IIK8</accession>
<proteinExistence type="predicted"/>
<dbReference type="AlphaFoldDB" id="A0A645IIK8"/>
<reference evidence="1" key="1">
    <citation type="submission" date="2019-08" db="EMBL/GenBank/DDBJ databases">
        <authorList>
            <person name="Kucharzyk K."/>
            <person name="Murdoch R.W."/>
            <person name="Higgins S."/>
            <person name="Loffler F."/>
        </authorList>
    </citation>
    <scope>NUCLEOTIDE SEQUENCE</scope>
</reference>
<evidence type="ECO:0000313" key="1">
    <source>
        <dbReference type="EMBL" id="MPN51125.1"/>
    </source>
</evidence>
<organism evidence="1">
    <name type="scientific">bioreactor metagenome</name>
    <dbReference type="NCBI Taxonomy" id="1076179"/>
    <lineage>
        <taxon>unclassified sequences</taxon>
        <taxon>metagenomes</taxon>
        <taxon>ecological metagenomes</taxon>
    </lineage>
</organism>
<dbReference type="Pfam" id="PF07136">
    <property type="entry name" value="DUF1385"/>
    <property type="match status" value="1"/>
</dbReference>
<dbReference type="EMBL" id="VSSQ01115889">
    <property type="protein sequence ID" value="MPN51125.1"/>
    <property type="molecule type" value="Genomic_DNA"/>
</dbReference>
<dbReference type="InterPro" id="IPR010787">
    <property type="entry name" value="DUF1385"/>
</dbReference>
<dbReference type="PANTHER" id="PTHR42867">
    <property type="entry name" value="MEMBRANE PROTEIN-RELATED"/>
    <property type="match status" value="1"/>
</dbReference>
<sequence length="71" mass="7978">MHLLLLPLVVGITYEFNRWVGRSSSGLAKALTAPGMWMQNFTTNEPEDSMIECAIRSLELVLPNEKGQDAW</sequence>